<dbReference type="GO" id="GO:0070291">
    <property type="term" value="P:N-acylethanolamine metabolic process"/>
    <property type="evidence" value="ECO:0007669"/>
    <property type="project" value="UniProtKB-ARBA"/>
</dbReference>
<name>A0AA36H348_CYLNA</name>
<accession>A0AA36H348</accession>
<evidence type="ECO:0000256" key="11">
    <source>
        <dbReference type="ARBA" id="ARBA00051257"/>
    </source>
</evidence>
<dbReference type="InterPro" id="IPR036866">
    <property type="entry name" value="RibonucZ/Hydroxyglut_hydro"/>
</dbReference>
<evidence type="ECO:0000256" key="7">
    <source>
        <dbReference type="ARBA" id="ARBA00022963"/>
    </source>
</evidence>
<dbReference type="GO" id="GO:0070290">
    <property type="term" value="F:N-acylphosphatidylethanolamine-specific phospholipase D activity"/>
    <property type="evidence" value="ECO:0007669"/>
    <property type="project" value="UniProtKB-EC"/>
</dbReference>
<feature type="chain" id="PRO_5041391609" description="N-acetylphosphatidylethanolamine-hydrolyzing phospholipase D" evidence="16">
    <location>
        <begin position="16"/>
        <end position="368"/>
    </location>
</feature>
<dbReference type="Proteomes" id="UP001176961">
    <property type="component" value="Unassembled WGS sequence"/>
</dbReference>
<feature type="binding site" evidence="15">
    <location>
        <position position="315"/>
    </location>
    <ligand>
        <name>Zn(2+)</name>
        <dbReference type="ChEBI" id="CHEBI:29105"/>
        <label>2</label>
    </ligand>
</feature>
<proteinExistence type="inferred from homology"/>
<reference evidence="18" key="1">
    <citation type="submission" date="2023-07" db="EMBL/GenBank/DDBJ databases">
        <authorList>
            <consortium name="CYATHOMIX"/>
        </authorList>
    </citation>
    <scope>NUCLEOTIDE SEQUENCE</scope>
    <source>
        <strain evidence="18">N/A</strain>
    </source>
</reference>
<comment type="catalytic activity">
    <reaction evidence="11">
        <text>an N-acyl-1,2-diacyl-sn-glycero-3-phosphoethanolamine + H2O = an N-acylethanolamine + a 1,2-diacyl-sn-glycero-3-phosphate + H(+)</text>
        <dbReference type="Rhea" id="RHEA:33159"/>
        <dbReference type="ChEBI" id="CHEBI:15377"/>
        <dbReference type="ChEBI" id="CHEBI:15378"/>
        <dbReference type="ChEBI" id="CHEBI:52640"/>
        <dbReference type="ChEBI" id="CHEBI:58608"/>
        <dbReference type="ChEBI" id="CHEBI:62537"/>
        <dbReference type="EC" id="3.1.4.54"/>
    </reaction>
    <physiologicalReaction direction="left-to-right" evidence="11">
        <dbReference type="Rhea" id="RHEA:33160"/>
    </physiologicalReaction>
</comment>
<dbReference type="FunFam" id="3.60.15.10:FF:000136">
    <property type="entry name" value="N-Acyl Phosphatidyl Ethanolamine specific phospholipase D (NAPE-PLD) homolog"/>
    <property type="match status" value="1"/>
</dbReference>
<feature type="binding site" evidence="15">
    <location>
        <position position="224"/>
    </location>
    <ligand>
        <name>Zn(2+)</name>
        <dbReference type="ChEBI" id="CHEBI:29105"/>
        <label>1</label>
    </ligand>
</feature>
<keyword evidence="5" id="KW-0378">Hydrolase</keyword>
<comment type="caution">
    <text evidence="18">The sequence shown here is derived from an EMBL/GenBank/DDBJ whole genome shotgun (WGS) entry which is preliminary data.</text>
</comment>
<dbReference type="AlphaFoldDB" id="A0AA36H348"/>
<comment type="cofactor">
    <cofactor evidence="15">
        <name>Zn(2+)</name>
        <dbReference type="ChEBI" id="CHEBI:29105"/>
    </cofactor>
    <text evidence="15">Binds 2 zinc divalent cations per subunit.</text>
</comment>
<dbReference type="GO" id="GO:0008270">
    <property type="term" value="F:zinc ion binding"/>
    <property type="evidence" value="ECO:0007669"/>
    <property type="project" value="InterPro"/>
</dbReference>
<dbReference type="Pfam" id="PF12706">
    <property type="entry name" value="Lactamase_B_2"/>
    <property type="match status" value="1"/>
</dbReference>
<dbReference type="EC" id="3.1.4.54" evidence="2"/>
<feature type="binding site" evidence="15">
    <location>
        <position position="153"/>
    </location>
    <ligand>
        <name>Zn(2+)</name>
        <dbReference type="ChEBI" id="CHEBI:29105"/>
        <label>2</label>
    </ligand>
</feature>
<dbReference type="InterPro" id="IPR024884">
    <property type="entry name" value="NAPE-PLD"/>
</dbReference>
<evidence type="ECO:0000256" key="8">
    <source>
        <dbReference type="ARBA" id="ARBA00023098"/>
    </source>
</evidence>
<evidence type="ECO:0000256" key="10">
    <source>
        <dbReference type="ARBA" id="ARBA00048025"/>
    </source>
</evidence>
<dbReference type="SUPFAM" id="SSF56281">
    <property type="entry name" value="Metallo-hydrolase/oxidoreductase"/>
    <property type="match status" value="1"/>
</dbReference>
<evidence type="ECO:0000256" key="9">
    <source>
        <dbReference type="ARBA" id="ARBA00023264"/>
    </source>
</evidence>
<dbReference type="InterPro" id="IPR001279">
    <property type="entry name" value="Metallo-B-lactamas"/>
</dbReference>
<evidence type="ECO:0000256" key="4">
    <source>
        <dbReference type="ARBA" id="ARBA00022723"/>
    </source>
</evidence>
<evidence type="ECO:0000256" key="3">
    <source>
        <dbReference type="ARBA" id="ARBA00022668"/>
    </source>
</evidence>
<dbReference type="GO" id="GO:0009395">
    <property type="term" value="P:phospholipid catabolic process"/>
    <property type="evidence" value="ECO:0007669"/>
    <property type="project" value="UniProtKB-KW"/>
</dbReference>
<feature type="binding site" evidence="15">
    <location>
        <position position="151"/>
    </location>
    <ligand>
        <name>Zn(2+)</name>
        <dbReference type="ChEBI" id="CHEBI:29105"/>
        <label>1</label>
    </ligand>
</feature>
<feature type="binding site" evidence="15">
    <location>
        <position position="255"/>
    </location>
    <ligand>
        <name>Zn(2+)</name>
        <dbReference type="ChEBI" id="CHEBI:29105"/>
        <label>1</label>
    </ligand>
</feature>
<evidence type="ECO:0000256" key="2">
    <source>
        <dbReference type="ARBA" id="ARBA00012279"/>
    </source>
</evidence>
<keyword evidence="19" id="KW-1185">Reference proteome</keyword>
<evidence type="ECO:0000256" key="5">
    <source>
        <dbReference type="ARBA" id="ARBA00022801"/>
    </source>
</evidence>
<feature type="binding site" evidence="15">
    <location>
        <position position="154"/>
    </location>
    <ligand>
        <name>Zn(2+)</name>
        <dbReference type="ChEBI" id="CHEBI:29105"/>
        <label>2</label>
    </ligand>
</feature>
<sequence length="368" mass="42756">MFIIGILILMSTSSAESPLDFAKPSRDGNRFANPPSFKNWTGVPTFWNIIKWRVSETDHSNIPDEKKILDETIPVHSITEFESKNKSSMFATWLGHATVLVDMEGIRFITDPVWSKRASFFQWFGPKRYRPPPMKIENLPKLHFGVISHDHYDHLDSDAVVRINELNPSMRWFVPLGMQEWMESIGIQNSPLNPKKVTELEWGENESFHTEGKDVTVWCVPAQHWGQRGVFDRNKRLWSGWAVMTPNRRFYYTGDTGFCEDEFRKVGKHFGPFDLAAIPIGAYAPRWFMRSQHIDPHEAVAVHELVRSKFSLGIHWGTYHMGSYEYYLEPKNVLKDIMKNRTDLPPFLTLEMGRIWEEGESEEETTSS</sequence>
<dbReference type="Gene3D" id="3.60.15.10">
    <property type="entry name" value="Ribonuclease Z/Hydroxyacylglutathione hydrolase-like"/>
    <property type="match status" value="1"/>
</dbReference>
<feature type="signal peptide" evidence="16">
    <location>
        <begin position="1"/>
        <end position="15"/>
    </location>
</feature>
<evidence type="ECO:0000256" key="15">
    <source>
        <dbReference type="PIRSR" id="PIRSR038896-51"/>
    </source>
</evidence>
<keyword evidence="7" id="KW-0442">Lipid degradation</keyword>
<feature type="binding site" evidence="14">
    <location>
        <position position="293"/>
    </location>
    <ligand>
        <name>an N-acyl-1,2-diacyl-sn-glycero-3-phosphoethanolamine</name>
        <dbReference type="ChEBI" id="CHEBI:62537"/>
    </ligand>
</feature>
<dbReference type="GO" id="GO:0070292">
    <property type="term" value="P:N-acylphosphatidylethanolamine metabolic process"/>
    <property type="evidence" value="ECO:0007669"/>
    <property type="project" value="TreeGrafter"/>
</dbReference>
<comment type="function">
    <text evidence="13">D-type phospholipase that hydrolyzes N-acyl-phosphatidylethanolamines (NAPEs) to produce bioactive N-acylethanolamines/fatty acid ethanolamides (NAEs/FAEs) and phosphatidic acid. NAEs are bioactive lipids that are involved in diverse physiological processes such as growth and lifespan.</text>
</comment>
<dbReference type="EMBL" id="CATQJL010000305">
    <property type="protein sequence ID" value="CAJ0602723.1"/>
    <property type="molecule type" value="Genomic_DNA"/>
</dbReference>
<keyword evidence="4 15" id="KW-0479">Metal-binding</keyword>
<feature type="binding site" evidence="15">
    <location>
        <position position="149"/>
    </location>
    <ligand>
        <name>Zn(2+)</name>
        <dbReference type="ChEBI" id="CHEBI:29105"/>
        <label>1</label>
    </ligand>
</feature>
<organism evidence="18 19">
    <name type="scientific">Cylicocyclus nassatus</name>
    <name type="common">Nematode worm</name>
    <dbReference type="NCBI Taxonomy" id="53992"/>
    <lineage>
        <taxon>Eukaryota</taxon>
        <taxon>Metazoa</taxon>
        <taxon>Ecdysozoa</taxon>
        <taxon>Nematoda</taxon>
        <taxon>Chromadorea</taxon>
        <taxon>Rhabditida</taxon>
        <taxon>Rhabditina</taxon>
        <taxon>Rhabditomorpha</taxon>
        <taxon>Strongyloidea</taxon>
        <taxon>Strongylidae</taxon>
        <taxon>Cylicocyclus</taxon>
    </lineage>
</organism>
<evidence type="ECO:0000256" key="6">
    <source>
        <dbReference type="ARBA" id="ARBA00022833"/>
    </source>
</evidence>
<evidence type="ECO:0000313" key="19">
    <source>
        <dbReference type="Proteomes" id="UP001176961"/>
    </source>
</evidence>
<evidence type="ECO:0000256" key="16">
    <source>
        <dbReference type="SAM" id="SignalP"/>
    </source>
</evidence>
<feature type="binding site" evidence="14">
    <location>
        <position position="152"/>
    </location>
    <ligand>
        <name>an N-acyl-1,2-diacyl-sn-glycero-3-phosphoethanolamine</name>
        <dbReference type="ChEBI" id="CHEBI:62537"/>
    </ligand>
</feature>
<keyword evidence="16" id="KW-0732">Signal</keyword>
<evidence type="ECO:0000313" key="18">
    <source>
        <dbReference type="EMBL" id="CAJ0602723.1"/>
    </source>
</evidence>
<dbReference type="PANTHER" id="PTHR15032:SF4">
    <property type="entry name" value="N-ACYL-PHOSPHATIDYLETHANOLAMINE-HYDROLYZING PHOSPHOLIPASE D"/>
    <property type="match status" value="1"/>
</dbReference>
<dbReference type="PIRSF" id="PIRSF038896">
    <property type="entry name" value="NAPE-PLD"/>
    <property type="match status" value="1"/>
</dbReference>
<feature type="domain" description="Metallo-beta-lactamase" evidence="17">
    <location>
        <begin position="107"/>
        <end position="316"/>
    </location>
</feature>
<evidence type="ECO:0000256" key="13">
    <source>
        <dbReference type="ARBA" id="ARBA00059369"/>
    </source>
</evidence>
<comment type="catalytic activity">
    <reaction evidence="10">
        <text>N-(5Z,8Z,11Z,14Z-eicosatetraenoyl)-1,2-di-(9Z-octadecenoyl)-sn-glycero-3-phosphoethanolamine + H2O = N-(5Z,8Z,11Z,14Z-eicosatetraenoyl)-ethanolamine + 1,2-di-(9Z-octadecenoyl)-sn-glycero-3-phosphate + H(+)</text>
        <dbReference type="Rhea" id="RHEA:45528"/>
        <dbReference type="ChEBI" id="CHEBI:2700"/>
        <dbReference type="ChEBI" id="CHEBI:15377"/>
        <dbReference type="ChEBI" id="CHEBI:15378"/>
        <dbReference type="ChEBI" id="CHEBI:74546"/>
        <dbReference type="ChEBI" id="CHEBI:85277"/>
    </reaction>
    <physiologicalReaction direction="left-to-right" evidence="10">
        <dbReference type="Rhea" id="RHEA:45529"/>
    </physiologicalReaction>
</comment>
<comment type="catalytic activity">
    <reaction evidence="12">
        <text>1,2-dihexadecanoyl-sn-glycero-3-phospho-(N-hexadecanoyl)-ethanolamine + H2O = 1,2-dihexadecanoyl-sn-glycero-3-phosphate + N-hexadecanoylethanolamine + H(+)</text>
        <dbReference type="Rhea" id="RHEA:51408"/>
        <dbReference type="ChEBI" id="CHEBI:15377"/>
        <dbReference type="ChEBI" id="CHEBI:15378"/>
        <dbReference type="ChEBI" id="CHEBI:71464"/>
        <dbReference type="ChEBI" id="CHEBI:72859"/>
        <dbReference type="ChEBI" id="CHEBI:134072"/>
    </reaction>
    <physiologicalReaction direction="left-to-right" evidence="12">
        <dbReference type="Rhea" id="RHEA:51409"/>
    </physiologicalReaction>
</comment>
<feature type="binding site" evidence="15">
    <location>
        <position position="255"/>
    </location>
    <ligand>
        <name>Zn(2+)</name>
        <dbReference type="ChEBI" id="CHEBI:29105"/>
        <label>2</label>
    </ligand>
</feature>
<keyword evidence="8" id="KW-0443">Lipid metabolism</keyword>
<comment type="similarity">
    <text evidence="1">Belongs to the NAPE-PLD family.</text>
</comment>
<dbReference type="PANTHER" id="PTHR15032">
    <property type="entry name" value="N-ACYL-PHOSPHATIDYLETHANOLAMINE-HYDROLYZING PHOSPHOLIPASE D"/>
    <property type="match status" value="1"/>
</dbReference>
<keyword evidence="3" id="KW-0595">Phospholipid degradation</keyword>
<gene>
    <name evidence="18" type="ORF">CYNAS_LOCUS14706</name>
</gene>
<evidence type="ECO:0000256" key="14">
    <source>
        <dbReference type="PIRSR" id="PIRSR038896-50"/>
    </source>
</evidence>
<protein>
    <recommendedName>
        <fullName evidence="2">N-acetylphosphatidylethanolamine-hydrolyzing phospholipase D</fullName>
        <ecNumber evidence="2">3.1.4.54</ecNumber>
    </recommendedName>
</protein>
<dbReference type="GO" id="GO:0005737">
    <property type="term" value="C:cytoplasm"/>
    <property type="evidence" value="ECO:0007669"/>
    <property type="project" value="TreeGrafter"/>
</dbReference>
<keyword evidence="9" id="KW-1208">Phospholipid metabolism</keyword>
<evidence type="ECO:0000256" key="12">
    <source>
        <dbReference type="ARBA" id="ARBA00053011"/>
    </source>
</evidence>
<evidence type="ECO:0000256" key="1">
    <source>
        <dbReference type="ARBA" id="ARBA00010127"/>
    </source>
</evidence>
<keyword evidence="6 15" id="KW-0862">Zinc</keyword>
<evidence type="ECO:0000259" key="17">
    <source>
        <dbReference type="Pfam" id="PF12706"/>
    </source>
</evidence>